<feature type="transmembrane region" description="Helical" evidence="10">
    <location>
        <begin position="182"/>
        <end position="199"/>
    </location>
</feature>
<dbReference type="Gene3D" id="1.20.1440.130">
    <property type="entry name" value="VKOR domain"/>
    <property type="match status" value="1"/>
</dbReference>
<organism evidence="12 13">
    <name type="scientific">Yasminevirus sp. GU-2018</name>
    <dbReference type="NCBI Taxonomy" id="2420051"/>
    <lineage>
        <taxon>Viruses</taxon>
        <taxon>Varidnaviria</taxon>
        <taxon>Bamfordvirae</taxon>
        <taxon>Nucleocytoviricota</taxon>
        <taxon>Megaviricetes</taxon>
        <taxon>Imitervirales</taxon>
        <taxon>Mimiviridae</taxon>
        <taxon>Klosneuvirinae</taxon>
        <taxon>Yasminevirus</taxon>
        <taxon>Yasminevirus saudimassiliense</taxon>
    </lineage>
</organism>
<feature type="transmembrane region" description="Helical" evidence="10">
    <location>
        <begin position="88"/>
        <end position="107"/>
    </location>
</feature>
<evidence type="ECO:0000256" key="3">
    <source>
        <dbReference type="ARBA" id="ARBA00022692"/>
    </source>
</evidence>
<evidence type="ECO:0000256" key="10">
    <source>
        <dbReference type="SAM" id="Phobius"/>
    </source>
</evidence>
<dbReference type="Proteomes" id="UP000594342">
    <property type="component" value="Unassembled WGS sequence"/>
</dbReference>
<gene>
    <name evidence="12" type="ORF">YASMINEVIRUS_1536</name>
</gene>
<proteinExistence type="inferred from homology"/>
<dbReference type="GO" id="GO:0016020">
    <property type="term" value="C:membrane"/>
    <property type="evidence" value="ECO:0007669"/>
    <property type="project" value="UniProtKB-SubCell"/>
</dbReference>
<dbReference type="GO" id="GO:0048038">
    <property type="term" value="F:quinone binding"/>
    <property type="evidence" value="ECO:0007669"/>
    <property type="project" value="UniProtKB-KW"/>
</dbReference>
<dbReference type="InterPro" id="IPR012932">
    <property type="entry name" value="VKOR"/>
</dbReference>
<evidence type="ECO:0000256" key="8">
    <source>
        <dbReference type="ARBA" id="ARBA00023157"/>
    </source>
</evidence>
<keyword evidence="8" id="KW-1015">Disulfide bond</keyword>
<evidence type="ECO:0000259" key="11">
    <source>
        <dbReference type="Pfam" id="PF07884"/>
    </source>
</evidence>
<keyword evidence="4" id="KW-0874">Quinone</keyword>
<evidence type="ECO:0000256" key="4">
    <source>
        <dbReference type="ARBA" id="ARBA00022719"/>
    </source>
</evidence>
<feature type="transmembrane region" description="Helical" evidence="10">
    <location>
        <begin position="64"/>
        <end position="83"/>
    </location>
</feature>
<evidence type="ECO:0000256" key="9">
    <source>
        <dbReference type="ARBA" id="ARBA00023284"/>
    </source>
</evidence>
<dbReference type="Pfam" id="PF07884">
    <property type="entry name" value="VKOR"/>
    <property type="match status" value="1"/>
</dbReference>
<keyword evidence="3 10" id="KW-0812">Transmembrane</keyword>
<evidence type="ECO:0000313" key="13">
    <source>
        <dbReference type="Proteomes" id="UP000594342"/>
    </source>
</evidence>
<evidence type="ECO:0000256" key="2">
    <source>
        <dbReference type="ARBA" id="ARBA00006214"/>
    </source>
</evidence>
<keyword evidence="6" id="KW-0560">Oxidoreductase</keyword>
<evidence type="ECO:0000256" key="5">
    <source>
        <dbReference type="ARBA" id="ARBA00022989"/>
    </source>
</evidence>
<dbReference type="EMBL" id="UPSH01000002">
    <property type="protein sequence ID" value="VBB19004.1"/>
    <property type="molecule type" value="Genomic_DNA"/>
</dbReference>
<keyword evidence="7 10" id="KW-0472">Membrane</keyword>
<accession>A0A5K0UBR1</accession>
<dbReference type="GO" id="GO:0016491">
    <property type="term" value="F:oxidoreductase activity"/>
    <property type="evidence" value="ECO:0007669"/>
    <property type="project" value="UniProtKB-KW"/>
</dbReference>
<protein>
    <recommendedName>
        <fullName evidence="11">Vitamin K epoxide reductase domain-containing protein</fullName>
    </recommendedName>
</protein>
<sequence length="228" mass="26013">MSSQSLDMSAEITTELRQRKSFLPVTQDEKEQKLQFDASSAESQSCARRKRESTASLFMKSLKFFSFVFVVAGVASVAMEHFLGCSRIYLYFLIGLYVSSLASYYKYRVWMDPSYRPDCDCAQPEPDTFIPTTQNMMDGVFTVLAHKKSALLLGIPNTVFGMVFYTGMILINYYKFPFCHELTLLSTIVSCTGSVYLWYTMVNEVRSVCVICSSIHAISFLTLIYFLY</sequence>
<keyword evidence="9" id="KW-0676">Redox-active center</keyword>
<evidence type="ECO:0000313" key="12">
    <source>
        <dbReference type="EMBL" id="VBB19004.1"/>
    </source>
</evidence>
<evidence type="ECO:0000256" key="6">
    <source>
        <dbReference type="ARBA" id="ARBA00023002"/>
    </source>
</evidence>
<dbReference type="InterPro" id="IPR038354">
    <property type="entry name" value="VKOR_sf"/>
</dbReference>
<keyword evidence="5 10" id="KW-1133">Transmembrane helix</keyword>
<name>A0A5K0UBR1_9VIRU</name>
<feature type="transmembrane region" description="Helical" evidence="10">
    <location>
        <begin position="150"/>
        <end position="170"/>
    </location>
</feature>
<comment type="caution">
    <text evidence="12">The sequence shown here is derived from an EMBL/GenBank/DDBJ whole genome shotgun (WGS) entry which is preliminary data.</text>
</comment>
<comment type="similarity">
    <text evidence="2">Belongs to the VKOR family.</text>
</comment>
<comment type="subcellular location">
    <subcellularLocation>
        <location evidence="1">Membrane</location>
        <topology evidence="1">Multi-pass membrane protein</topology>
    </subcellularLocation>
</comment>
<evidence type="ECO:0000256" key="1">
    <source>
        <dbReference type="ARBA" id="ARBA00004141"/>
    </source>
</evidence>
<feature type="domain" description="Vitamin K epoxide reductase" evidence="11">
    <location>
        <begin position="91"/>
        <end position="225"/>
    </location>
</feature>
<evidence type="ECO:0000256" key="7">
    <source>
        <dbReference type="ARBA" id="ARBA00023136"/>
    </source>
</evidence>
<reference evidence="12 13" key="1">
    <citation type="submission" date="2018-10" db="EMBL/GenBank/DDBJ databases">
        <authorList>
            <consortium name="IHU Genomes"/>
        </authorList>
    </citation>
    <scope>NUCLEOTIDE SEQUENCE [LARGE SCALE GENOMIC DNA]</scope>
    <source>
        <strain evidence="12 13">A1</strain>
    </source>
</reference>
<keyword evidence="13" id="KW-1185">Reference proteome</keyword>
<feature type="transmembrane region" description="Helical" evidence="10">
    <location>
        <begin position="205"/>
        <end position="227"/>
    </location>
</feature>